<keyword evidence="2" id="KW-1185">Reference proteome</keyword>
<gene>
    <name evidence="1" type="ORF">AHEV_122</name>
</gene>
<protein>
    <submittedName>
        <fullName evidence="1">N1R/p28-like protein</fullName>
    </submittedName>
</protein>
<reference evidence="1" key="1">
    <citation type="journal article" date="2013" name="J. Virol.">
        <title>New Insights into the Evolution of Entomopoxvirinae from the Complete Genome Sequences of Four Entomopoxviruses Infecting Adoxophyes honmai, Choristoneura biennis, Choristoneura rosaceana, and Mythimna separata.</title>
        <authorList>
            <person name="Theze J."/>
            <person name="Takatsuka J."/>
            <person name="Li Z."/>
            <person name="Gallais J."/>
            <person name="Doucet D."/>
            <person name="Arif B."/>
            <person name="Nakai M."/>
            <person name="Herniou E.A."/>
        </authorList>
    </citation>
    <scope>NUCLEOTIDE SEQUENCE</scope>
    <source>
        <strain evidence="1">Tokyo</strain>
    </source>
</reference>
<dbReference type="Proteomes" id="UP000792575">
    <property type="component" value="Genome"/>
</dbReference>
<proteinExistence type="predicted"/>
<accession>A0A916KP19</accession>
<dbReference type="EMBL" id="HF679131">
    <property type="protein sequence ID" value="CCU55443.1"/>
    <property type="molecule type" value="Genomic_DNA"/>
</dbReference>
<sequence length="102" mass="12674">MNYNIKIENNKFNVKDIFNALNYDNYEEYFGDNEERYYYLRSVKKLFSESDEERKLIKNLENNTLMDIFTFIDYNNYDLKLGNWFKDIWFPFEEKDVLITNK</sequence>
<dbReference type="RefSeq" id="YP_008003945.1">
    <property type="nucleotide sequence ID" value="NC_021247.1"/>
</dbReference>
<dbReference type="GeneID" id="15614051"/>
<evidence type="ECO:0000313" key="1">
    <source>
        <dbReference type="EMBL" id="CCU55443.1"/>
    </source>
</evidence>
<organism evidence="1 2">
    <name type="scientific">Adoxophyes honmai entomopoxvirus 'L'</name>
    <dbReference type="NCBI Taxonomy" id="1293540"/>
    <lineage>
        <taxon>Viruses</taxon>
        <taxon>Varidnaviria</taxon>
        <taxon>Bamfordvirae</taxon>
        <taxon>Nucleocytoviricota</taxon>
        <taxon>Pokkesviricetes</taxon>
        <taxon>Chitovirales</taxon>
        <taxon>Poxviridae</taxon>
        <taxon>Entomopoxvirinae</taxon>
        <taxon>Betaentomopoxvirus</taxon>
        <taxon>Betaentomopoxvirus ahonmai</taxon>
    </lineage>
</organism>
<dbReference type="KEGG" id="vg:15614051"/>
<name>A0A916KP19_9POXV</name>
<evidence type="ECO:0000313" key="2">
    <source>
        <dbReference type="Proteomes" id="UP000792575"/>
    </source>
</evidence>